<dbReference type="Gene3D" id="3.40.30.10">
    <property type="entry name" value="Glutaredoxin"/>
    <property type="match status" value="1"/>
</dbReference>
<dbReference type="Pfam" id="PF15928">
    <property type="entry name" value="DUF4746"/>
    <property type="match status" value="1"/>
</dbReference>
<dbReference type="Proteomes" id="UP001152888">
    <property type="component" value="Unassembled WGS sequence"/>
</dbReference>
<dbReference type="PROSITE" id="PS00194">
    <property type="entry name" value="THIOREDOXIN_1"/>
    <property type="match status" value="1"/>
</dbReference>
<name>A0A9P0Q2S7_ACAOB</name>
<dbReference type="InterPro" id="IPR013766">
    <property type="entry name" value="Thioredoxin_domain"/>
</dbReference>
<keyword evidence="1" id="KW-0175">Coiled coil</keyword>
<dbReference type="Pfam" id="PF00085">
    <property type="entry name" value="Thioredoxin"/>
    <property type="match status" value="1"/>
</dbReference>
<feature type="domain" description="Thioredoxin" evidence="3">
    <location>
        <begin position="12"/>
        <end position="104"/>
    </location>
</feature>
<dbReference type="InterPro" id="IPR051766">
    <property type="entry name" value="TXND_domain-containing"/>
</dbReference>
<dbReference type="OrthoDB" id="10263751at2759"/>
<reference evidence="5" key="1">
    <citation type="submission" date="2022-03" db="EMBL/GenBank/DDBJ databases">
        <authorList>
            <person name="Sayadi A."/>
        </authorList>
    </citation>
    <scope>NUCLEOTIDE SEQUENCE</scope>
</reference>
<gene>
    <name evidence="5" type="ORF">ACAOBT_LOCUS29259</name>
</gene>
<dbReference type="PANTHER" id="PTHR46135:SF3">
    <property type="entry name" value="NME_NM23 FAMILY MEMBER 8"/>
    <property type="match status" value="1"/>
</dbReference>
<evidence type="ECO:0000313" key="6">
    <source>
        <dbReference type="Proteomes" id="UP001152888"/>
    </source>
</evidence>
<proteinExistence type="predicted"/>
<accession>A0A9P0Q2S7</accession>
<evidence type="ECO:0008006" key="7">
    <source>
        <dbReference type="Google" id="ProtNLM"/>
    </source>
</evidence>
<comment type="caution">
    <text evidence="5">The sequence shown here is derived from an EMBL/GenBank/DDBJ whole genome shotgun (WGS) entry which is preliminary data.</text>
</comment>
<dbReference type="SUPFAM" id="SSF52833">
    <property type="entry name" value="Thioredoxin-like"/>
    <property type="match status" value="1"/>
</dbReference>
<dbReference type="InterPro" id="IPR031827">
    <property type="entry name" value="DUF4746"/>
</dbReference>
<dbReference type="CDD" id="cd02948">
    <property type="entry name" value="TRX_NDPK"/>
    <property type="match status" value="1"/>
</dbReference>
<dbReference type="PANTHER" id="PTHR46135">
    <property type="entry name" value="NME/NM23 FAMILY MEMBER 8"/>
    <property type="match status" value="1"/>
</dbReference>
<evidence type="ECO:0000313" key="5">
    <source>
        <dbReference type="EMBL" id="CAH2006730.1"/>
    </source>
</evidence>
<evidence type="ECO:0000256" key="2">
    <source>
        <dbReference type="SAM" id="MobiDB-lite"/>
    </source>
</evidence>
<sequence>MAKKGQPIQLQVEVATDEEWDKLLTRDGLIIVDVYSDWCGSCQGMSPHLKKIKLEVGGDMLHLAIAKSDHITPLERYRGKSEPTWMFISKGKVTNLMFGANSPKLCRLILQELKKEEAIQAGEITREEGREVTELFEEEQARYIEIEKKAAAKRQKESEKRAKELFERRTAEAKQIIENVQMLGTMIVLPNARQKYAEIVTEVLHDIGLIVVQSQKVPFLLTLTVSRNVSNVCISNTISFIQFQFTESSLEELFYFAPEIEFNEATVADMLQPEHESLICLLKPSRGSTVEDVHPAVLEMVYGPTLNPPGGKDSLYERLKHEEEDEEGITELTGIWAPHTDFLYATVLRMFFPKYSAEYTIPEPEPTPPYIAMVFDQKKTHDVMHVMAQYPNEIMHYGFFTSEVPSKTELVAKSVRKLDKVIDKRTFNEKMVLQVSKKKSECIFALAQLTPIYMSPNAEEGERECQLFFPEGYADDLNEEDFAYDELDSLTVQEEESIEEGELMNVEGDLVDEEEVSEGESEEEDEGDEEVFDDLFGFD</sequence>
<feature type="compositionally biased region" description="Acidic residues" evidence="2">
    <location>
        <begin position="509"/>
        <end position="533"/>
    </location>
</feature>
<dbReference type="InterPro" id="IPR017937">
    <property type="entry name" value="Thioredoxin_CS"/>
</dbReference>
<protein>
    <recommendedName>
        <fullName evidence="7">Thioredoxin domain-containing protein</fullName>
    </recommendedName>
</protein>
<feature type="coiled-coil region" evidence="1">
    <location>
        <begin position="136"/>
        <end position="169"/>
    </location>
</feature>
<evidence type="ECO:0000256" key="1">
    <source>
        <dbReference type="SAM" id="Coils"/>
    </source>
</evidence>
<evidence type="ECO:0000259" key="4">
    <source>
        <dbReference type="Pfam" id="PF15928"/>
    </source>
</evidence>
<organism evidence="5 6">
    <name type="scientific">Acanthoscelides obtectus</name>
    <name type="common">Bean weevil</name>
    <name type="synonym">Bruchus obtectus</name>
    <dbReference type="NCBI Taxonomy" id="200917"/>
    <lineage>
        <taxon>Eukaryota</taxon>
        <taxon>Metazoa</taxon>
        <taxon>Ecdysozoa</taxon>
        <taxon>Arthropoda</taxon>
        <taxon>Hexapoda</taxon>
        <taxon>Insecta</taxon>
        <taxon>Pterygota</taxon>
        <taxon>Neoptera</taxon>
        <taxon>Endopterygota</taxon>
        <taxon>Coleoptera</taxon>
        <taxon>Polyphaga</taxon>
        <taxon>Cucujiformia</taxon>
        <taxon>Chrysomeloidea</taxon>
        <taxon>Chrysomelidae</taxon>
        <taxon>Bruchinae</taxon>
        <taxon>Bruchini</taxon>
        <taxon>Acanthoscelides</taxon>
    </lineage>
</organism>
<feature type="domain" description="DUF4746" evidence="4">
    <location>
        <begin position="174"/>
        <end position="480"/>
    </location>
</feature>
<evidence type="ECO:0000259" key="3">
    <source>
        <dbReference type="Pfam" id="PF00085"/>
    </source>
</evidence>
<dbReference type="AlphaFoldDB" id="A0A9P0Q2S7"/>
<dbReference type="InterPro" id="IPR036249">
    <property type="entry name" value="Thioredoxin-like_sf"/>
</dbReference>
<dbReference type="EMBL" id="CAKOFQ010007704">
    <property type="protein sequence ID" value="CAH2006730.1"/>
    <property type="molecule type" value="Genomic_DNA"/>
</dbReference>
<feature type="region of interest" description="Disordered" evidence="2">
    <location>
        <begin position="494"/>
        <end position="539"/>
    </location>
</feature>
<keyword evidence="6" id="KW-1185">Reference proteome</keyword>